<evidence type="ECO:0000313" key="2">
    <source>
        <dbReference type="EMBL" id="OAV92308.1"/>
    </source>
</evidence>
<dbReference type="EMBL" id="ADAS02000066">
    <property type="protein sequence ID" value="OAV92308.1"/>
    <property type="molecule type" value="Genomic_DNA"/>
</dbReference>
<name>A0A180GIN7_PUCT1</name>
<reference evidence="2" key="2">
    <citation type="submission" date="2016-05" db="EMBL/GenBank/DDBJ databases">
        <title>Comparative analysis highlights variable genome content of wheat rusts and divergence of the mating loci.</title>
        <authorList>
            <person name="Cuomo C.A."/>
            <person name="Bakkeren G."/>
            <person name="Szabo L."/>
            <person name="Khalil H."/>
            <person name="Joly D."/>
            <person name="Goldberg J."/>
            <person name="Young S."/>
            <person name="Zeng Q."/>
            <person name="Fellers J."/>
        </authorList>
    </citation>
    <scope>NUCLEOTIDE SEQUENCE [LARGE SCALE GENOMIC DNA]</scope>
    <source>
        <strain evidence="2">1-1 BBBD Race 1</strain>
    </source>
</reference>
<reference evidence="3" key="4">
    <citation type="submission" date="2025-05" db="UniProtKB">
        <authorList>
            <consortium name="EnsemblFungi"/>
        </authorList>
    </citation>
    <scope>IDENTIFICATION</scope>
    <source>
        <strain evidence="3">isolate 1-1 / race 1 (BBBD)</strain>
    </source>
</reference>
<keyword evidence="4" id="KW-1185">Reference proteome</keyword>
<dbReference type="Proteomes" id="UP000005240">
    <property type="component" value="Unassembled WGS sequence"/>
</dbReference>
<reference evidence="3 4" key="3">
    <citation type="journal article" date="2017" name="G3 (Bethesda)">
        <title>Comparative analysis highlights variable genome content of wheat rusts and divergence of the mating loci.</title>
        <authorList>
            <person name="Cuomo C.A."/>
            <person name="Bakkeren G."/>
            <person name="Khalil H.B."/>
            <person name="Panwar V."/>
            <person name="Joly D."/>
            <person name="Linning R."/>
            <person name="Sakthikumar S."/>
            <person name="Song X."/>
            <person name="Adiconis X."/>
            <person name="Fan L."/>
            <person name="Goldberg J.M."/>
            <person name="Levin J.Z."/>
            <person name="Young S."/>
            <person name="Zeng Q."/>
            <person name="Anikster Y."/>
            <person name="Bruce M."/>
            <person name="Wang M."/>
            <person name="Yin C."/>
            <person name="McCallum B."/>
            <person name="Szabo L.J."/>
            <person name="Hulbert S."/>
            <person name="Chen X."/>
            <person name="Fellers J.P."/>
        </authorList>
    </citation>
    <scope>NUCLEOTIDE SEQUENCE</scope>
    <source>
        <strain evidence="3">isolate 1-1 / race 1 (BBBD)</strain>
        <strain evidence="4">Isolate 1-1 / race 1 (BBBD)</strain>
    </source>
</reference>
<feature type="chain" id="PRO_5008109942" evidence="1">
    <location>
        <begin position="25"/>
        <end position="106"/>
    </location>
</feature>
<dbReference type="AlphaFoldDB" id="A0A180GIN7"/>
<dbReference type="VEuPathDB" id="FungiDB:PTTG_27688"/>
<dbReference type="EnsemblFungi" id="PTTG_27688-t43_1">
    <property type="protein sequence ID" value="PTTG_27688-t43_1-p1"/>
    <property type="gene ID" value="PTTG_27688"/>
</dbReference>
<evidence type="ECO:0000256" key="1">
    <source>
        <dbReference type="SAM" id="SignalP"/>
    </source>
</evidence>
<gene>
    <name evidence="2" type="ORF">PTTG_27688</name>
</gene>
<keyword evidence="1" id="KW-0732">Signal</keyword>
<organism evidence="2">
    <name type="scientific">Puccinia triticina (isolate 1-1 / race 1 (BBBD))</name>
    <name type="common">Brown leaf rust fungus</name>
    <dbReference type="NCBI Taxonomy" id="630390"/>
    <lineage>
        <taxon>Eukaryota</taxon>
        <taxon>Fungi</taxon>
        <taxon>Dikarya</taxon>
        <taxon>Basidiomycota</taxon>
        <taxon>Pucciniomycotina</taxon>
        <taxon>Pucciniomycetes</taxon>
        <taxon>Pucciniales</taxon>
        <taxon>Pucciniaceae</taxon>
        <taxon>Puccinia</taxon>
    </lineage>
</organism>
<sequence>MQFLTLTVLTFLAAALGPIQVSCACDDGYPVSWCLTYREEPGGPQPLAKDCKLHGVPRSGRCNKPADPWELERLCCDWSIQPDPKDGSIDCGRATADGECRVDNGH</sequence>
<evidence type="ECO:0000313" key="4">
    <source>
        <dbReference type="Proteomes" id="UP000005240"/>
    </source>
</evidence>
<proteinExistence type="predicted"/>
<accession>A0A180GIN7</accession>
<reference evidence="2" key="1">
    <citation type="submission" date="2009-11" db="EMBL/GenBank/DDBJ databases">
        <authorList>
            <consortium name="The Broad Institute Genome Sequencing Platform"/>
            <person name="Ward D."/>
            <person name="Feldgarden M."/>
            <person name="Earl A."/>
            <person name="Young S.K."/>
            <person name="Zeng Q."/>
            <person name="Koehrsen M."/>
            <person name="Alvarado L."/>
            <person name="Berlin A."/>
            <person name="Bochicchio J."/>
            <person name="Borenstein D."/>
            <person name="Chapman S.B."/>
            <person name="Chen Z."/>
            <person name="Engels R."/>
            <person name="Freedman E."/>
            <person name="Gellesch M."/>
            <person name="Goldberg J."/>
            <person name="Griggs A."/>
            <person name="Gujja S."/>
            <person name="Heilman E."/>
            <person name="Heiman D."/>
            <person name="Hepburn T."/>
            <person name="Howarth C."/>
            <person name="Jen D."/>
            <person name="Larson L."/>
            <person name="Lewis B."/>
            <person name="Mehta T."/>
            <person name="Park D."/>
            <person name="Pearson M."/>
            <person name="Roberts A."/>
            <person name="Saif S."/>
            <person name="Shea T."/>
            <person name="Shenoy N."/>
            <person name="Sisk P."/>
            <person name="Stolte C."/>
            <person name="Sykes S."/>
            <person name="Thomson T."/>
            <person name="Walk T."/>
            <person name="White J."/>
            <person name="Yandava C."/>
            <person name="Izard J."/>
            <person name="Baranova O.V."/>
            <person name="Blanton J.M."/>
            <person name="Tanner A.C."/>
            <person name="Dewhirst F.E."/>
            <person name="Haas B."/>
            <person name="Nusbaum C."/>
            <person name="Birren B."/>
        </authorList>
    </citation>
    <scope>NUCLEOTIDE SEQUENCE [LARGE SCALE GENOMIC DNA]</scope>
    <source>
        <strain evidence="2">1-1 BBBD Race 1</strain>
    </source>
</reference>
<evidence type="ECO:0000313" key="3">
    <source>
        <dbReference type="EnsemblFungi" id="PTTG_27688-t43_1-p1"/>
    </source>
</evidence>
<protein>
    <submittedName>
        <fullName evidence="2 3">Uncharacterized protein</fullName>
    </submittedName>
</protein>
<feature type="signal peptide" evidence="1">
    <location>
        <begin position="1"/>
        <end position="24"/>
    </location>
</feature>